<dbReference type="EMBL" id="JALKFT010000012">
    <property type="protein sequence ID" value="MCK9876809.1"/>
    <property type="molecule type" value="Genomic_DNA"/>
</dbReference>
<comment type="caution">
    <text evidence="1">The sequence shown here is derived from an EMBL/GenBank/DDBJ whole genome shotgun (WGS) entry which is preliminary data.</text>
</comment>
<proteinExistence type="predicted"/>
<sequence>MSIEATEMVTIPRAELESLRAEVRRLRRQVARAVARARIEADAGPGDGAPTFTRDELADAWGISE</sequence>
<evidence type="ECO:0000313" key="1">
    <source>
        <dbReference type="EMBL" id="MCK9876809.1"/>
    </source>
</evidence>
<dbReference type="RefSeq" id="WP_248825104.1">
    <property type="nucleotide sequence ID" value="NZ_JALKFT010000012.1"/>
</dbReference>
<reference evidence="1 2" key="1">
    <citation type="submission" date="2022-04" db="EMBL/GenBank/DDBJ databases">
        <title>Genome diversity in the genus Frankia.</title>
        <authorList>
            <person name="Carlos-Shanley C."/>
            <person name="Hahn D."/>
        </authorList>
    </citation>
    <scope>NUCLEOTIDE SEQUENCE [LARGE SCALE GENOMIC DNA]</scope>
    <source>
        <strain evidence="1 2">Ag45/Mut15</strain>
    </source>
</reference>
<evidence type="ECO:0000313" key="2">
    <source>
        <dbReference type="Proteomes" id="UP001201873"/>
    </source>
</evidence>
<dbReference type="Proteomes" id="UP001201873">
    <property type="component" value="Unassembled WGS sequence"/>
</dbReference>
<keyword evidence="2" id="KW-1185">Reference proteome</keyword>
<accession>A0ABT0JZ38</accession>
<organism evidence="1 2">
    <name type="scientific">Frankia umida</name>
    <dbReference type="NCBI Taxonomy" id="573489"/>
    <lineage>
        <taxon>Bacteria</taxon>
        <taxon>Bacillati</taxon>
        <taxon>Actinomycetota</taxon>
        <taxon>Actinomycetes</taxon>
        <taxon>Frankiales</taxon>
        <taxon>Frankiaceae</taxon>
        <taxon>Frankia</taxon>
    </lineage>
</organism>
<gene>
    <name evidence="1" type="ORF">MXD59_13640</name>
</gene>
<name>A0ABT0JZ38_9ACTN</name>
<protein>
    <submittedName>
        <fullName evidence="1">Uncharacterized protein</fullName>
    </submittedName>
</protein>